<feature type="domain" description="KIB1-4 beta-propeller" evidence="1">
    <location>
        <begin position="20"/>
        <end position="170"/>
    </location>
</feature>
<organism evidence="2 3">
    <name type="scientific">Thalictrum thalictroides</name>
    <name type="common">Rue-anemone</name>
    <name type="synonym">Anemone thalictroides</name>
    <dbReference type="NCBI Taxonomy" id="46969"/>
    <lineage>
        <taxon>Eukaryota</taxon>
        <taxon>Viridiplantae</taxon>
        <taxon>Streptophyta</taxon>
        <taxon>Embryophyta</taxon>
        <taxon>Tracheophyta</taxon>
        <taxon>Spermatophyta</taxon>
        <taxon>Magnoliopsida</taxon>
        <taxon>Ranunculales</taxon>
        <taxon>Ranunculaceae</taxon>
        <taxon>Thalictroideae</taxon>
        <taxon>Thalictrum</taxon>
    </lineage>
</organism>
<evidence type="ECO:0000259" key="1">
    <source>
        <dbReference type="Pfam" id="PF03478"/>
    </source>
</evidence>
<dbReference type="AlphaFoldDB" id="A0A7J6WI33"/>
<name>A0A7J6WI33_THATH</name>
<evidence type="ECO:0000313" key="3">
    <source>
        <dbReference type="Proteomes" id="UP000554482"/>
    </source>
</evidence>
<sequence>MPDPGNSVFGFMVTFSSMDNDDDTPRCVVYAEPTKFYIACVGDKVWTEHCYENGKTIQIIASLVVCCHKVYFMDLRGDLFIYDMTNLSWKTVVPNKIESKDCNLDCQWLIMESEQGEILKINQGKDLKTFSFFKLNENETASTWEELNHFENRRWFLCDRNNHFCTKAAEGPTKVHLLRKYSKAFCEYFQMNPMIEIHNQGRSRWVDLGWMDKVPPSCKRYFPS</sequence>
<protein>
    <recommendedName>
        <fullName evidence="1">KIB1-4 beta-propeller domain-containing protein</fullName>
    </recommendedName>
</protein>
<dbReference type="InterPro" id="IPR005174">
    <property type="entry name" value="KIB1-4_b-propeller"/>
</dbReference>
<accession>A0A7J6WI33</accession>
<proteinExistence type="predicted"/>
<evidence type="ECO:0000313" key="2">
    <source>
        <dbReference type="EMBL" id="KAF5196085.1"/>
    </source>
</evidence>
<dbReference type="Proteomes" id="UP000554482">
    <property type="component" value="Unassembled WGS sequence"/>
</dbReference>
<dbReference type="EMBL" id="JABWDY010016457">
    <property type="protein sequence ID" value="KAF5196085.1"/>
    <property type="molecule type" value="Genomic_DNA"/>
</dbReference>
<comment type="caution">
    <text evidence="2">The sequence shown here is derived from an EMBL/GenBank/DDBJ whole genome shotgun (WGS) entry which is preliminary data.</text>
</comment>
<keyword evidence="3" id="KW-1185">Reference proteome</keyword>
<dbReference type="OrthoDB" id="1863935at2759"/>
<dbReference type="Pfam" id="PF03478">
    <property type="entry name" value="Beta-prop_KIB1-4"/>
    <property type="match status" value="1"/>
</dbReference>
<reference evidence="2 3" key="1">
    <citation type="submission" date="2020-06" db="EMBL/GenBank/DDBJ databases">
        <title>Transcriptomic and genomic resources for Thalictrum thalictroides and T. hernandezii: Facilitating candidate gene discovery in an emerging model plant lineage.</title>
        <authorList>
            <person name="Arias T."/>
            <person name="Riano-Pachon D.M."/>
            <person name="Di Stilio V.S."/>
        </authorList>
    </citation>
    <scope>NUCLEOTIDE SEQUENCE [LARGE SCALE GENOMIC DNA]</scope>
    <source>
        <strain evidence="3">cv. WT478/WT964</strain>
        <tissue evidence="2">Leaves</tissue>
    </source>
</reference>
<gene>
    <name evidence="2" type="ORF">FRX31_014328</name>
</gene>